<dbReference type="PANTHER" id="PTHR30154:SF34">
    <property type="entry name" value="TRANSCRIPTIONAL REGULATOR AZLB"/>
    <property type="match status" value="1"/>
</dbReference>
<dbReference type="InterPro" id="IPR036390">
    <property type="entry name" value="WH_DNA-bd_sf"/>
</dbReference>
<dbReference type="Proteomes" id="UP000055702">
    <property type="component" value="Unassembled WGS sequence"/>
</dbReference>
<name>A0A106C0F3_SHEFR</name>
<keyword evidence="3" id="KW-0804">Transcription</keyword>
<dbReference type="PRINTS" id="PR00033">
    <property type="entry name" value="HTHASNC"/>
</dbReference>
<dbReference type="Pfam" id="PF01037">
    <property type="entry name" value="AsnC_trans_reg"/>
    <property type="match status" value="1"/>
</dbReference>
<comment type="caution">
    <text evidence="5">The sequence shown here is derived from an EMBL/GenBank/DDBJ whole genome shotgun (WGS) entry which is preliminary data.</text>
</comment>
<keyword evidence="2" id="KW-0238">DNA-binding</keyword>
<evidence type="ECO:0000259" key="4">
    <source>
        <dbReference type="PROSITE" id="PS50956"/>
    </source>
</evidence>
<dbReference type="AlphaFoldDB" id="A0A106C0F3"/>
<evidence type="ECO:0000256" key="3">
    <source>
        <dbReference type="ARBA" id="ARBA00023163"/>
    </source>
</evidence>
<dbReference type="Gene3D" id="1.10.10.10">
    <property type="entry name" value="Winged helix-like DNA-binding domain superfamily/Winged helix DNA-binding domain"/>
    <property type="match status" value="1"/>
</dbReference>
<proteinExistence type="predicted"/>
<dbReference type="Pfam" id="PF13404">
    <property type="entry name" value="HTH_AsnC-type"/>
    <property type="match status" value="1"/>
</dbReference>
<dbReference type="RefSeq" id="WP_011635818.1">
    <property type="nucleotide sequence ID" value="NZ_JBBMQR010000009.1"/>
</dbReference>
<evidence type="ECO:0000256" key="2">
    <source>
        <dbReference type="ARBA" id="ARBA00023125"/>
    </source>
</evidence>
<dbReference type="EMBL" id="LRDC01000018">
    <property type="protein sequence ID" value="KVX01946.1"/>
    <property type="molecule type" value="Genomic_DNA"/>
</dbReference>
<dbReference type="InterPro" id="IPR011008">
    <property type="entry name" value="Dimeric_a/b-barrel"/>
</dbReference>
<dbReference type="GO" id="GO:0006355">
    <property type="term" value="P:regulation of DNA-templated transcription"/>
    <property type="evidence" value="ECO:0007669"/>
    <property type="project" value="UniProtKB-ARBA"/>
</dbReference>
<dbReference type="SUPFAM" id="SSF46785">
    <property type="entry name" value="Winged helix' DNA-binding domain"/>
    <property type="match status" value="1"/>
</dbReference>
<dbReference type="GO" id="GO:0043565">
    <property type="term" value="F:sequence-specific DNA binding"/>
    <property type="evidence" value="ECO:0007669"/>
    <property type="project" value="InterPro"/>
</dbReference>
<dbReference type="CDD" id="cd00090">
    <property type="entry name" value="HTH_ARSR"/>
    <property type="match status" value="1"/>
</dbReference>
<dbReference type="InterPro" id="IPR011991">
    <property type="entry name" value="ArsR-like_HTH"/>
</dbReference>
<dbReference type="Gene3D" id="3.30.70.920">
    <property type="match status" value="1"/>
</dbReference>
<dbReference type="PANTHER" id="PTHR30154">
    <property type="entry name" value="LEUCINE-RESPONSIVE REGULATORY PROTEIN"/>
    <property type="match status" value="1"/>
</dbReference>
<dbReference type="SUPFAM" id="SSF54909">
    <property type="entry name" value="Dimeric alpha+beta barrel"/>
    <property type="match status" value="1"/>
</dbReference>
<dbReference type="InterPro" id="IPR019888">
    <property type="entry name" value="Tscrpt_reg_AsnC-like"/>
</dbReference>
<dbReference type="GeneID" id="41835696"/>
<evidence type="ECO:0000313" key="6">
    <source>
        <dbReference type="Proteomes" id="UP000055702"/>
    </source>
</evidence>
<feature type="domain" description="HTH asnC-type" evidence="4">
    <location>
        <begin position="1"/>
        <end position="62"/>
    </location>
</feature>
<protein>
    <submittedName>
        <fullName evidence="5">Transcriptional regulator</fullName>
    </submittedName>
</protein>
<dbReference type="OMA" id="RPEIMEC"/>
<evidence type="ECO:0000313" key="5">
    <source>
        <dbReference type="EMBL" id="KVX01946.1"/>
    </source>
</evidence>
<organism evidence="5">
    <name type="scientific">Shewanella frigidimarina</name>
    <dbReference type="NCBI Taxonomy" id="56812"/>
    <lineage>
        <taxon>Bacteria</taxon>
        <taxon>Pseudomonadati</taxon>
        <taxon>Pseudomonadota</taxon>
        <taxon>Gammaproteobacteria</taxon>
        <taxon>Alteromonadales</taxon>
        <taxon>Shewanellaceae</taxon>
        <taxon>Shewanella</taxon>
    </lineage>
</organism>
<dbReference type="GO" id="GO:0043200">
    <property type="term" value="P:response to amino acid"/>
    <property type="evidence" value="ECO:0007669"/>
    <property type="project" value="TreeGrafter"/>
</dbReference>
<dbReference type="PROSITE" id="PS50956">
    <property type="entry name" value="HTH_ASNC_2"/>
    <property type="match status" value="1"/>
</dbReference>
<dbReference type="InterPro" id="IPR000485">
    <property type="entry name" value="AsnC-type_HTH_dom"/>
</dbReference>
<keyword evidence="1" id="KW-0805">Transcription regulation</keyword>
<dbReference type="GO" id="GO:0005829">
    <property type="term" value="C:cytosol"/>
    <property type="evidence" value="ECO:0007669"/>
    <property type="project" value="TreeGrafter"/>
</dbReference>
<sequence length="156" mass="17470">MDKKDLKLLEILQRQGRMAVSELADKVNMSDTPCLRRVKKLEQDKVILGYGAQVDPFKVGLNVVVYTSIRLTEHTDQSTALFESTMAQLPQVMECAVVTGAYDYMLKIVAKDLVSYEQFIKKSLGNLKFVASIETTVVLKPIFSRTALPVDQSPID</sequence>
<dbReference type="SMART" id="SM00344">
    <property type="entry name" value="HTH_ASNC"/>
    <property type="match status" value="1"/>
</dbReference>
<dbReference type="InterPro" id="IPR019887">
    <property type="entry name" value="Tscrpt_reg_AsnC/Lrp_C"/>
</dbReference>
<evidence type="ECO:0000256" key="1">
    <source>
        <dbReference type="ARBA" id="ARBA00023015"/>
    </source>
</evidence>
<gene>
    <name evidence="5" type="ORF">AWJ07_05060</name>
</gene>
<dbReference type="InterPro" id="IPR036388">
    <property type="entry name" value="WH-like_DNA-bd_sf"/>
</dbReference>
<reference evidence="5 6" key="1">
    <citation type="submission" date="2016-01" db="EMBL/GenBank/DDBJ databases">
        <title>Draft genome of the antarctic isolate Shewanella frigidimarina Ag06-30.</title>
        <authorList>
            <person name="Parmeciano Di Noto G."/>
            <person name="Vazquez S."/>
            <person name="Mac Cormack W."/>
            <person name="Iriarte A."/>
            <person name="Quiroga C."/>
        </authorList>
    </citation>
    <scope>NUCLEOTIDE SEQUENCE [LARGE SCALE GENOMIC DNA]</scope>
    <source>
        <strain evidence="5 6">Ag06-30</strain>
    </source>
</reference>
<accession>A0A106C0F3</accession>